<dbReference type="PROSITE" id="PS50931">
    <property type="entry name" value="HTH_LYSR"/>
    <property type="match status" value="1"/>
</dbReference>
<comment type="similarity">
    <text evidence="1">Belongs to the LysR transcriptional regulatory family.</text>
</comment>
<keyword evidence="2" id="KW-0805">Transcription regulation</keyword>
<reference evidence="6 7" key="1">
    <citation type="submission" date="2024-09" db="EMBL/GenBank/DDBJ databases">
        <authorList>
            <person name="Sun Q."/>
            <person name="Mori K."/>
        </authorList>
    </citation>
    <scope>NUCLEOTIDE SEQUENCE [LARGE SCALE GENOMIC DNA]</scope>
    <source>
        <strain evidence="6 7">TISTR 2452</strain>
    </source>
</reference>
<dbReference type="Pfam" id="PF00126">
    <property type="entry name" value="HTH_1"/>
    <property type="match status" value="1"/>
</dbReference>
<dbReference type="PRINTS" id="PR00039">
    <property type="entry name" value="HTHLYSR"/>
</dbReference>
<evidence type="ECO:0000256" key="1">
    <source>
        <dbReference type="ARBA" id="ARBA00009437"/>
    </source>
</evidence>
<organism evidence="6 7">
    <name type="scientific">Paenibacillus aurantiacus</name>
    <dbReference type="NCBI Taxonomy" id="1936118"/>
    <lineage>
        <taxon>Bacteria</taxon>
        <taxon>Bacillati</taxon>
        <taxon>Bacillota</taxon>
        <taxon>Bacilli</taxon>
        <taxon>Bacillales</taxon>
        <taxon>Paenibacillaceae</taxon>
        <taxon>Paenibacillus</taxon>
    </lineage>
</organism>
<dbReference type="PANTHER" id="PTHR30419">
    <property type="entry name" value="HTH-TYPE TRANSCRIPTIONAL REGULATOR YBHD"/>
    <property type="match status" value="1"/>
</dbReference>
<dbReference type="SUPFAM" id="SSF46785">
    <property type="entry name" value="Winged helix' DNA-binding domain"/>
    <property type="match status" value="1"/>
</dbReference>
<evidence type="ECO:0000313" key="6">
    <source>
        <dbReference type="EMBL" id="MFB9326256.1"/>
    </source>
</evidence>
<dbReference type="InterPro" id="IPR036390">
    <property type="entry name" value="WH_DNA-bd_sf"/>
</dbReference>
<dbReference type="InterPro" id="IPR050950">
    <property type="entry name" value="HTH-type_LysR_regulators"/>
</dbReference>
<dbReference type="Gene3D" id="1.10.10.10">
    <property type="entry name" value="Winged helix-like DNA-binding domain superfamily/Winged helix DNA-binding domain"/>
    <property type="match status" value="1"/>
</dbReference>
<dbReference type="InterPro" id="IPR036388">
    <property type="entry name" value="WH-like_DNA-bd_sf"/>
</dbReference>
<sequence length="298" mass="32803">MELLQLHYFRTVAKLEHMTRAAEDLRIAQPALSKTIARLEKDVGVPLFDREGRQIRLNAFGKAFLAKVDAALLLLEEGQKEVSDLAGLEHGSIHLATSTLDRLSDPLNAFVALHPRVNFRITQGAMCEMAQLMEAGEADLCFTPMPMERTNLSAVSVLREDVYLAVPPGHRLAGRKSVSLSEAEGEPFIGYKEGFQFQQMNDAFFREAGFAPNFVCRVDEAASIAKLVAAGLGVALVGNCGGAQSRLNLLAIESPACQRHFRFVWNNKRYLSRAAREFRDFVVAYFANDAAAVASASR</sequence>
<evidence type="ECO:0000313" key="7">
    <source>
        <dbReference type="Proteomes" id="UP001589747"/>
    </source>
</evidence>
<accession>A0ABV5KLZ4</accession>
<dbReference type="RefSeq" id="WP_377493358.1">
    <property type="nucleotide sequence ID" value="NZ_JBHMDO010000017.1"/>
</dbReference>
<dbReference type="PANTHER" id="PTHR30419:SF28">
    <property type="entry name" value="HTH-TYPE TRANSCRIPTIONAL REGULATOR BSDA"/>
    <property type="match status" value="1"/>
</dbReference>
<evidence type="ECO:0000256" key="3">
    <source>
        <dbReference type="ARBA" id="ARBA00023125"/>
    </source>
</evidence>
<dbReference type="Gene3D" id="3.40.190.290">
    <property type="match status" value="1"/>
</dbReference>
<evidence type="ECO:0000256" key="2">
    <source>
        <dbReference type="ARBA" id="ARBA00023015"/>
    </source>
</evidence>
<dbReference type="SUPFAM" id="SSF53850">
    <property type="entry name" value="Periplasmic binding protein-like II"/>
    <property type="match status" value="1"/>
</dbReference>
<protein>
    <submittedName>
        <fullName evidence="6">LysR family transcriptional regulator</fullName>
    </submittedName>
</protein>
<dbReference type="InterPro" id="IPR005119">
    <property type="entry name" value="LysR_subst-bd"/>
</dbReference>
<dbReference type="Proteomes" id="UP001589747">
    <property type="component" value="Unassembled WGS sequence"/>
</dbReference>
<gene>
    <name evidence="6" type="ORF">ACFFSY_10060</name>
</gene>
<comment type="caution">
    <text evidence="6">The sequence shown here is derived from an EMBL/GenBank/DDBJ whole genome shotgun (WGS) entry which is preliminary data.</text>
</comment>
<evidence type="ECO:0000259" key="5">
    <source>
        <dbReference type="PROSITE" id="PS50931"/>
    </source>
</evidence>
<proteinExistence type="inferred from homology"/>
<keyword evidence="3" id="KW-0238">DNA-binding</keyword>
<dbReference type="EMBL" id="JBHMDO010000017">
    <property type="protein sequence ID" value="MFB9326256.1"/>
    <property type="molecule type" value="Genomic_DNA"/>
</dbReference>
<keyword evidence="4" id="KW-0804">Transcription</keyword>
<dbReference type="Pfam" id="PF03466">
    <property type="entry name" value="LysR_substrate"/>
    <property type="match status" value="1"/>
</dbReference>
<keyword evidence="7" id="KW-1185">Reference proteome</keyword>
<feature type="domain" description="HTH lysR-type" evidence="5">
    <location>
        <begin position="1"/>
        <end position="58"/>
    </location>
</feature>
<name>A0ABV5KLZ4_9BACL</name>
<evidence type="ECO:0000256" key="4">
    <source>
        <dbReference type="ARBA" id="ARBA00023163"/>
    </source>
</evidence>
<dbReference type="InterPro" id="IPR000847">
    <property type="entry name" value="LysR_HTH_N"/>
</dbReference>